<dbReference type="KEGG" id="sdl:Sdel_0460"/>
<keyword evidence="2" id="KW-0547">Nucleotide-binding</keyword>
<dbReference type="Proteomes" id="UP000002222">
    <property type="component" value="Chromosome"/>
</dbReference>
<dbReference type="STRING" id="525898.Sdel_0460"/>
<evidence type="ECO:0000259" key="4">
    <source>
        <dbReference type="PROSITE" id="PS51459"/>
    </source>
</evidence>
<feature type="domain" description="Fido" evidence="4">
    <location>
        <begin position="110"/>
        <end position="264"/>
    </location>
</feature>
<dbReference type="Gene3D" id="1.10.3290.10">
    <property type="entry name" value="Fido-like domain"/>
    <property type="match status" value="1"/>
</dbReference>
<evidence type="ECO:0000256" key="1">
    <source>
        <dbReference type="PIRSR" id="PIRSR640198-1"/>
    </source>
</evidence>
<evidence type="ECO:0000313" key="6">
    <source>
        <dbReference type="Proteomes" id="UP000002222"/>
    </source>
</evidence>
<dbReference type="InterPro" id="IPR003812">
    <property type="entry name" value="Fido"/>
</dbReference>
<evidence type="ECO:0000256" key="3">
    <source>
        <dbReference type="PIRSR" id="PIRSR640198-3"/>
    </source>
</evidence>
<keyword evidence="6" id="KW-1185">Reference proteome</keyword>
<dbReference type="GO" id="GO:0005524">
    <property type="term" value="F:ATP binding"/>
    <property type="evidence" value="ECO:0007669"/>
    <property type="project" value="UniProtKB-KW"/>
</dbReference>
<feature type="site" description="Important for autoinhibition of adenylyltransferase activity" evidence="3">
    <location>
        <position position="64"/>
    </location>
</feature>
<dbReference type="InterPro" id="IPR040198">
    <property type="entry name" value="Fido_containing"/>
</dbReference>
<dbReference type="Pfam" id="PF02661">
    <property type="entry name" value="Fic"/>
    <property type="match status" value="1"/>
</dbReference>
<dbReference type="AlphaFoldDB" id="D1AZN0"/>
<dbReference type="SUPFAM" id="SSF140931">
    <property type="entry name" value="Fic-like"/>
    <property type="match status" value="1"/>
</dbReference>
<dbReference type="InterPro" id="IPR036597">
    <property type="entry name" value="Fido-like_dom_sf"/>
</dbReference>
<proteinExistence type="predicted"/>
<accession>D1AZN0</accession>
<dbReference type="EMBL" id="CP001816">
    <property type="protein sequence ID" value="ACZ11497.1"/>
    <property type="molecule type" value="Genomic_DNA"/>
</dbReference>
<dbReference type="HOGENOM" id="CLU_717192_0_0_7"/>
<reference evidence="5 6" key="2">
    <citation type="journal article" date="2010" name="Stand. Genomic Sci.">
        <title>Complete genome sequence of Sulfurospirillum deleyianum type strain (5175).</title>
        <authorList>
            <person name="Sikorski J."/>
            <person name="Lapidus A."/>
            <person name="Copeland A."/>
            <person name="Glavina Del Rio T."/>
            <person name="Nolan M."/>
            <person name="Lucas S."/>
            <person name="Chen F."/>
            <person name="Tice H."/>
            <person name="Cheng J.F."/>
            <person name="Saunders E."/>
            <person name="Bruce D."/>
            <person name="Goodwin L."/>
            <person name="Pitluck S."/>
            <person name="Ovchinnikova G."/>
            <person name="Pati A."/>
            <person name="Ivanova N."/>
            <person name="Mavromatis K."/>
            <person name="Chen A."/>
            <person name="Palaniappan K."/>
            <person name="Chain P."/>
            <person name="Land M."/>
            <person name="Hauser L."/>
            <person name="Chang Y.J."/>
            <person name="Jeffries C.D."/>
            <person name="Brettin T."/>
            <person name="Detter J.C."/>
            <person name="Han C."/>
            <person name="Rohde M."/>
            <person name="Lang E."/>
            <person name="Spring S."/>
            <person name="Goker M."/>
            <person name="Bristow J."/>
            <person name="Eisen J.A."/>
            <person name="Markowitz V."/>
            <person name="Hugenholtz P."/>
            <person name="Kyrpides N.C."/>
            <person name="Klenk H.P."/>
        </authorList>
    </citation>
    <scope>NUCLEOTIDE SEQUENCE [LARGE SCALE GENOMIC DNA]</scope>
    <source>
        <strain evidence="6">ATCC 51133 / DSM 6946 / 5175</strain>
    </source>
</reference>
<feature type="active site" evidence="1">
    <location>
        <position position="196"/>
    </location>
</feature>
<dbReference type="OrthoDB" id="9813719at2"/>
<dbReference type="PANTHER" id="PTHR13504">
    <property type="entry name" value="FIDO DOMAIN-CONTAINING PROTEIN DDB_G0283145"/>
    <property type="match status" value="1"/>
</dbReference>
<dbReference type="PROSITE" id="PS51459">
    <property type="entry name" value="FIDO"/>
    <property type="match status" value="1"/>
</dbReference>
<keyword evidence="2" id="KW-0067">ATP-binding</keyword>
<gene>
    <name evidence="5" type="ordered locus">Sdel_0460</name>
</gene>
<feature type="binding site" evidence="2">
    <location>
        <begin position="240"/>
        <end position="241"/>
    </location>
    <ligand>
        <name>ATP</name>
        <dbReference type="ChEBI" id="CHEBI:30616"/>
    </ligand>
</feature>
<organism evidence="5 6">
    <name type="scientific">Sulfurospirillum deleyianum (strain ATCC 51133 / DSM 6946 / 5175)</name>
    <dbReference type="NCBI Taxonomy" id="525898"/>
    <lineage>
        <taxon>Bacteria</taxon>
        <taxon>Pseudomonadati</taxon>
        <taxon>Campylobacterota</taxon>
        <taxon>Epsilonproteobacteria</taxon>
        <taxon>Campylobacterales</taxon>
        <taxon>Sulfurospirillaceae</taxon>
        <taxon>Sulfurospirillum</taxon>
    </lineage>
</organism>
<dbReference type="PANTHER" id="PTHR13504:SF38">
    <property type="entry name" value="FIDO DOMAIN-CONTAINING PROTEIN"/>
    <property type="match status" value="1"/>
</dbReference>
<sequence length="388" mass="45299">MIEELDSKKITIPDPSWGSDLANIILDLEKLRTRHLGGNVPPYIFFQLKNIFQILETLGSARIEGNNTTLSEYVEKLIDTHVKDESDDEIKNLENAIQFIEENTDEKTFFNRAYISEIHKIITKDLTPPPQGEGSKYSGELRKHDVSIKKSGHTPPVHFLLPEYFERFVEFINEEYKEQYQLLMVAIAHHRFEYIHPFDNGNGRMGRLLNYAFLIKLGFKVKQGRLINPSSVFYTDRDQYYDMLSRADSLETNDLLAWCEYFLRGLKNEIEKIDHLLKKEYVQKEILLPTLKIALEREHITKQEFDILSYLIKKDDMAMKAEELSTFGITDSKKKSLVINKLRDKKMIVPITDGGRIYTVRFVNNYLLRGIMQVLKENGFVSDFLNNN</sequence>
<protein>
    <submittedName>
        <fullName evidence="5">Filamentation induced by cAMP protein Fic</fullName>
    </submittedName>
</protein>
<name>D1AZN0_SULD5</name>
<evidence type="ECO:0000256" key="2">
    <source>
        <dbReference type="PIRSR" id="PIRSR640198-2"/>
    </source>
</evidence>
<dbReference type="eggNOG" id="COG3177">
    <property type="taxonomic scope" value="Bacteria"/>
</dbReference>
<dbReference type="RefSeq" id="WP_012856263.1">
    <property type="nucleotide sequence ID" value="NC_013512.1"/>
</dbReference>
<reference evidence="6" key="1">
    <citation type="submission" date="2009-11" db="EMBL/GenBank/DDBJ databases">
        <title>The complete genome of Sulfurospirillum deleyianum DSM 6946.</title>
        <authorList>
            <consortium name="US DOE Joint Genome Institute (JGI-PGF)"/>
            <person name="Lucas S."/>
            <person name="Copeland A."/>
            <person name="Lapidus A."/>
            <person name="Glavina del Rio T."/>
            <person name="Dalin E."/>
            <person name="Tice H."/>
            <person name="Bruce D."/>
            <person name="Goodwin L."/>
            <person name="Pitluck S."/>
            <person name="Kyrpides N."/>
            <person name="Mavromatis K."/>
            <person name="Ivanova N."/>
            <person name="Ovchinnikova G."/>
            <person name="Munk A.C."/>
            <person name="Lu M."/>
            <person name="Brettin T."/>
            <person name="Detter J.C."/>
            <person name="Han C."/>
            <person name="Tapia R."/>
            <person name="Larimer F."/>
            <person name="Land M."/>
            <person name="Hauser L."/>
            <person name="Markowitz V."/>
            <person name="Cheng J.F."/>
            <person name="Hugenholtz P."/>
            <person name="Woyke T."/>
            <person name="Wu D."/>
            <person name="Aumann P."/>
            <person name="Schneider S."/>
            <person name="Lang E."/>
            <person name="Spring S."/>
            <person name="Klenk H.P."/>
            <person name="Eisen J.A."/>
        </authorList>
    </citation>
    <scope>NUCLEOTIDE SEQUENCE [LARGE SCALE GENOMIC DNA]</scope>
    <source>
        <strain evidence="6">ATCC 51133 / DSM 6946 / 5175</strain>
    </source>
</reference>
<evidence type="ECO:0000313" key="5">
    <source>
        <dbReference type="EMBL" id="ACZ11497.1"/>
    </source>
</evidence>